<dbReference type="GO" id="GO:0008526">
    <property type="term" value="F:phosphatidylinositol transfer activity"/>
    <property type="evidence" value="ECO:0007669"/>
    <property type="project" value="TreeGrafter"/>
</dbReference>
<gene>
    <name evidence="3" type="ORF">Naga_100080g21</name>
</gene>
<sequence length="308" mass="35102">MGGREGGREERREGGSRSRTGKMSLCSARKWHFERTGLLKVAYLPPSPLALSLPPSYLPPSSPPSALIHMPGIPERGLAVRMAVDRECVARYFVAGQWKPSLRGKTTVDHVLRTIQWRERERVAHLGPEDVLAQARDGYLYVNGTDRVGRPLIYFSPAFQPNRRPEKAIQYLVYTLERALDLSRQDGVEAYSFIIDCSGFSLSNMPPINIIKQTFTLLHHHYPTRVGFITFLHTGSAFQFLWKMLTPLVSPMTRNKILFVPTGEEEKILLERVDPQELDRKYGGAKDFTFEAHDYFGVSKEEVRRLTK</sequence>
<dbReference type="SMART" id="SM00516">
    <property type="entry name" value="SEC14"/>
    <property type="match status" value="1"/>
</dbReference>
<dbReference type="PANTHER" id="PTHR45824:SF29">
    <property type="entry name" value="GH16843P"/>
    <property type="match status" value="1"/>
</dbReference>
<dbReference type="InterPro" id="IPR036865">
    <property type="entry name" value="CRAL-TRIO_dom_sf"/>
</dbReference>
<accession>W7U340</accession>
<dbReference type="Proteomes" id="UP000019335">
    <property type="component" value="Chromosome 7"/>
</dbReference>
<dbReference type="PROSITE" id="PS50191">
    <property type="entry name" value="CRAL_TRIO"/>
    <property type="match status" value="1"/>
</dbReference>
<organism evidence="3 4">
    <name type="scientific">Nannochloropsis gaditana</name>
    <dbReference type="NCBI Taxonomy" id="72520"/>
    <lineage>
        <taxon>Eukaryota</taxon>
        <taxon>Sar</taxon>
        <taxon>Stramenopiles</taxon>
        <taxon>Ochrophyta</taxon>
        <taxon>Eustigmatophyceae</taxon>
        <taxon>Eustigmatales</taxon>
        <taxon>Monodopsidaceae</taxon>
        <taxon>Nannochloropsis</taxon>
    </lineage>
</organism>
<protein>
    <submittedName>
        <fullName evidence="3">Polyphosphoinositide binding protein ssh2</fullName>
    </submittedName>
</protein>
<dbReference type="InterPro" id="IPR001251">
    <property type="entry name" value="CRAL-TRIO_dom"/>
</dbReference>
<evidence type="ECO:0000313" key="4">
    <source>
        <dbReference type="Proteomes" id="UP000019335"/>
    </source>
</evidence>
<feature type="domain" description="CRAL-TRIO" evidence="2">
    <location>
        <begin position="128"/>
        <end position="290"/>
    </location>
</feature>
<dbReference type="InterPro" id="IPR052578">
    <property type="entry name" value="PI_Transfer_CRAL-TRIO"/>
</dbReference>
<evidence type="ECO:0000259" key="2">
    <source>
        <dbReference type="PROSITE" id="PS50191"/>
    </source>
</evidence>
<feature type="compositionally biased region" description="Basic and acidic residues" evidence="1">
    <location>
        <begin position="1"/>
        <end position="16"/>
    </location>
</feature>
<dbReference type="SUPFAM" id="SSF52087">
    <property type="entry name" value="CRAL/TRIO domain"/>
    <property type="match status" value="1"/>
</dbReference>
<dbReference type="OrthoDB" id="73007at2759"/>
<dbReference type="AlphaFoldDB" id="W7U340"/>
<proteinExistence type="predicted"/>
<comment type="caution">
    <text evidence="3">The sequence shown here is derived from an EMBL/GenBank/DDBJ whole genome shotgun (WGS) entry which is preliminary data.</text>
</comment>
<keyword evidence="4" id="KW-1185">Reference proteome</keyword>
<reference evidence="3 4" key="1">
    <citation type="journal article" date="2014" name="Mol. Plant">
        <title>Chromosome Scale Genome Assembly and Transcriptome Profiling of Nannochloropsis gaditana in Nitrogen Depletion.</title>
        <authorList>
            <person name="Corteggiani Carpinelli E."/>
            <person name="Telatin A."/>
            <person name="Vitulo N."/>
            <person name="Forcato C."/>
            <person name="D'Angelo M."/>
            <person name="Schiavon R."/>
            <person name="Vezzi A."/>
            <person name="Giacometti G.M."/>
            <person name="Morosinotto T."/>
            <person name="Valle G."/>
        </authorList>
    </citation>
    <scope>NUCLEOTIDE SEQUENCE [LARGE SCALE GENOMIC DNA]</scope>
    <source>
        <strain evidence="3 4">B-31</strain>
    </source>
</reference>
<dbReference type="CDD" id="cd00170">
    <property type="entry name" value="SEC14"/>
    <property type="match status" value="1"/>
</dbReference>
<dbReference type="EMBL" id="AZIL01000515">
    <property type="protein sequence ID" value="EWM27291.1"/>
    <property type="molecule type" value="Genomic_DNA"/>
</dbReference>
<dbReference type="Gene3D" id="3.40.525.10">
    <property type="entry name" value="CRAL-TRIO lipid binding domain"/>
    <property type="match status" value="1"/>
</dbReference>
<dbReference type="Pfam" id="PF00650">
    <property type="entry name" value="CRAL_TRIO"/>
    <property type="match status" value="1"/>
</dbReference>
<name>W7U340_9STRA</name>
<evidence type="ECO:0000256" key="1">
    <source>
        <dbReference type="SAM" id="MobiDB-lite"/>
    </source>
</evidence>
<evidence type="ECO:0000313" key="3">
    <source>
        <dbReference type="EMBL" id="EWM27291.1"/>
    </source>
</evidence>
<dbReference type="PANTHER" id="PTHR45824">
    <property type="entry name" value="GH16843P"/>
    <property type="match status" value="1"/>
</dbReference>
<feature type="region of interest" description="Disordered" evidence="1">
    <location>
        <begin position="1"/>
        <end position="21"/>
    </location>
</feature>